<dbReference type="Proteomes" id="UP000299102">
    <property type="component" value="Unassembled WGS sequence"/>
</dbReference>
<name>A0A4C1Z5K7_EUMVA</name>
<keyword evidence="2" id="KW-1185">Reference proteome</keyword>
<sequence length="217" mass="24217">MPVYFDHMAHSIDGFVVHSSGWATITKFVTEIDMTALEFSKPVINSRLHGVLSPKVVRSRARSRARALQREVKARVQEFLNKSWSDLIEEIKPSHKAFWKVTKALKSDGYIPIPPLKRPDNSVALDDTELAECLADSIETQCSHASPPHDIAHINRIEEEVFHKTSLEPNDGLTPVSLSEVQTLVKSLNTRKASGLDGISNNQMLFSASVELTGRDF</sequence>
<gene>
    <name evidence="1" type="ORF">EVAR_62722_1</name>
</gene>
<accession>A0A4C1Z5K7</accession>
<organism evidence="1 2">
    <name type="scientific">Eumeta variegata</name>
    <name type="common">Bagworm moth</name>
    <name type="synonym">Eumeta japonica</name>
    <dbReference type="NCBI Taxonomy" id="151549"/>
    <lineage>
        <taxon>Eukaryota</taxon>
        <taxon>Metazoa</taxon>
        <taxon>Ecdysozoa</taxon>
        <taxon>Arthropoda</taxon>
        <taxon>Hexapoda</taxon>
        <taxon>Insecta</taxon>
        <taxon>Pterygota</taxon>
        <taxon>Neoptera</taxon>
        <taxon>Endopterygota</taxon>
        <taxon>Lepidoptera</taxon>
        <taxon>Glossata</taxon>
        <taxon>Ditrysia</taxon>
        <taxon>Tineoidea</taxon>
        <taxon>Psychidae</taxon>
        <taxon>Oiketicinae</taxon>
        <taxon>Eumeta</taxon>
    </lineage>
</organism>
<dbReference type="EMBL" id="BGZK01001553">
    <property type="protein sequence ID" value="GBP82199.1"/>
    <property type="molecule type" value="Genomic_DNA"/>
</dbReference>
<evidence type="ECO:0000313" key="2">
    <source>
        <dbReference type="Proteomes" id="UP000299102"/>
    </source>
</evidence>
<proteinExistence type="predicted"/>
<dbReference type="AlphaFoldDB" id="A0A4C1Z5K7"/>
<comment type="caution">
    <text evidence="1">The sequence shown here is derived from an EMBL/GenBank/DDBJ whole genome shotgun (WGS) entry which is preliminary data.</text>
</comment>
<evidence type="ECO:0000313" key="1">
    <source>
        <dbReference type="EMBL" id="GBP82199.1"/>
    </source>
</evidence>
<reference evidence="1 2" key="1">
    <citation type="journal article" date="2019" name="Commun. Biol.">
        <title>The bagworm genome reveals a unique fibroin gene that provides high tensile strength.</title>
        <authorList>
            <person name="Kono N."/>
            <person name="Nakamura H."/>
            <person name="Ohtoshi R."/>
            <person name="Tomita M."/>
            <person name="Numata K."/>
            <person name="Arakawa K."/>
        </authorList>
    </citation>
    <scope>NUCLEOTIDE SEQUENCE [LARGE SCALE GENOMIC DNA]</scope>
</reference>
<dbReference type="OrthoDB" id="4927418at2759"/>
<protein>
    <submittedName>
        <fullName evidence="1">Uncharacterized protein</fullName>
    </submittedName>
</protein>